<dbReference type="Proteomes" id="UP001266305">
    <property type="component" value="Unassembled WGS sequence"/>
</dbReference>
<proteinExistence type="predicted"/>
<name>A0ABQ9VE31_SAGOE</name>
<feature type="region of interest" description="Disordered" evidence="1">
    <location>
        <begin position="28"/>
        <end position="54"/>
    </location>
</feature>
<keyword evidence="3" id="KW-1185">Reference proteome</keyword>
<feature type="non-terminal residue" evidence="2">
    <location>
        <position position="54"/>
    </location>
</feature>
<evidence type="ECO:0000313" key="3">
    <source>
        <dbReference type="Proteomes" id="UP001266305"/>
    </source>
</evidence>
<evidence type="ECO:0000313" key="2">
    <source>
        <dbReference type="EMBL" id="KAK2107410.1"/>
    </source>
</evidence>
<evidence type="ECO:0000256" key="1">
    <source>
        <dbReference type="SAM" id="MobiDB-lite"/>
    </source>
</evidence>
<protein>
    <submittedName>
        <fullName evidence="2">Uncharacterized protein</fullName>
    </submittedName>
</protein>
<feature type="region of interest" description="Disordered" evidence="1">
    <location>
        <begin position="1"/>
        <end position="20"/>
    </location>
</feature>
<comment type="caution">
    <text evidence="2">The sequence shown here is derived from an EMBL/GenBank/DDBJ whole genome shotgun (WGS) entry which is preliminary data.</text>
</comment>
<organism evidence="2 3">
    <name type="scientific">Saguinus oedipus</name>
    <name type="common">Cotton-top tamarin</name>
    <name type="synonym">Oedipomidas oedipus</name>
    <dbReference type="NCBI Taxonomy" id="9490"/>
    <lineage>
        <taxon>Eukaryota</taxon>
        <taxon>Metazoa</taxon>
        <taxon>Chordata</taxon>
        <taxon>Craniata</taxon>
        <taxon>Vertebrata</taxon>
        <taxon>Euteleostomi</taxon>
        <taxon>Mammalia</taxon>
        <taxon>Eutheria</taxon>
        <taxon>Euarchontoglires</taxon>
        <taxon>Primates</taxon>
        <taxon>Haplorrhini</taxon>
        <taxon>Platyrrhini</taxon>
        <taxon>Cebidae</taxon>
        <taxon>Callitrichinae</taxon>
        <taxon>Saguinus</taxon>
    </lineage>
</organism>
<sequence>MGTFTRPRASGGDIRDHLQGRFSRPVFGEATLPLGSGTRRIRDRGRVSALGGTS</sequence>
<dbReference type="EMBL" id="JASSZA010000007">
    <property type="protein sequence ID" value="KAK2107410.1"/>
    <property type="molecule type" value="Genomic_DNA"/>
</dbReference>
<accession>A0ABQ9VE31</accession>
<gene>
    <name evidence="2" type="ORF">P7K49_016924</name>
</gene>
<reference evidence="2 3" key="1">
    <citation type="submission" date="2023-05" db="EMBL/GenBank/DDBJ databases">
        <title>B98-5 Cell Line De Novo Hybrid Assembly: An Optical Mapping Approach.</title>
        <authorList>
            <person name="Kananen K."/>
            <person name="Auerbach J.A."/>
            <person name="Kautto E."/>
            <person name="Blachly J.S."/>
        </authorList>
    </citation>
    <scope>NUCLEOTIDE SEQUENCE [LARGE SCALE GENOMIC DNA]</scope>
    <source>
        <strain evidence="2">B95-8</strain>
        <tissue evidence="2">Cell line</tissue>
    </source>
</reference>